<sequence length="1451" mass="164206">MAKFNNAASFDVSFDKVSVESLLSDNLSLNSKGSCPEELTFQEPKRNIFAKAWSFLKLILDKSKLLIIIIIYSIIGALIFMYMETPSDLEGKKEAYQFHLVARDNLLFNLQRIHGDGKEDRDFRWKEAILEFEASLNINIPELETVWTFWMAILYAGTVYTTIGYGNISTATVAGKLFTMAYGLFGIPLFILILNNLSEFMIKKIRIYSVMIEDNFFYFAVKIKILKLNNEARTVRYKKIRGHKFKNNIKFIEMDKLADVDVESNIQTDDQTINITKVERPEMIEPPVFTVLIMTFGWFFISAAMFCLWEEEWSYFTSFWFIFVSLSTIGFGDVSPNHPEYMCAAFGAVIVGLSMVSVCINVMQDKIEIWYMTILNKMLDEYMEAQLNGDPSAAKGVMSKFGGRAKYLMPLITKNQGAKMMEQLKTEAKNKGIELPPAMTSIDPETGRPNFVNTKEENMDKFIEEKKVEAEQKAASIEKSIEHSLLSLRSSSIKHTPSPKLHPTKILLKSFETQTEEMLLEGLLHKFNKKCIDFGIESQAPTSDAMSQSINVVKCDIDIQTDNVPEKKIAGKSVEVMESCVQTETGFKKMEDRGVQPDVSYLAKGGNILRPSSFLQKNVVVEEEVLRNKQNSEMIKDEVDVLSPSEGIIFNYMEDRGCDPIHLSNLENMGCDPISLNNLEDRGCDPIHLSNLENIGCDPINLNNLENKGCDPIVIKNQKNTIIQTDDKVLKTKKMQTRLTLFNGAIKKDETIRDANGMNIEEKKHLREVLTEIRKAVSAKISNEKDDFQVPLSHEEECILLVNELEHYRTKIGSWPKNRNIRKQVAEFHLSPGHDKVTVDYIPDMHRDSSDSSLSAPFTQLFDNDQQSTSKRFATEIDALHSQKTLSGQKAFSDGIKEGDGLSELRSEGVTFNLGNESDTVHKESILKRVPSGNGKFEEVTVNIAFVKGAKKASEMITTNEKDAILQMVAQDKDSIISEEEYESSSSFLARHRDQFSSDEDDDNLSIEALLVQQATQTDCLLNERGKCEDGACQTDDSHLTNILVQTEFPKAVDSEVQTNFKESIDMTIQTERCTYQESQQQTDKLILKTLQVQTEIADISNCESQTFIEMKDAEVQEHLDFEPKKVFNDASPQTHIETMNVDCQYQFKPETADSQLQVGCKKKEEAVQTTIKHYLEKEVQYGPSIGERETQVGFDGAKIVKSSSAQSLTLLATEFNSKLMRSHVTSQTDMTFEDLNTLYLSEGSYVAKTYKKIESVVSSVQTDSYQTEKRPANEQRDDMVDVGCQAGVLARVQHMYGGLKRVPSMSSESIEGEQPPEFSKINLKKLYGLDLSKNYKPPESSPPNSPLKQQDRLEKLSNPEFIHGRGAKGMSEKERGHMTAYHGRHWEDHGSIKDRKKLFDSAESPESSSSTLQRVVRRTSSGSSTSSQYYPRRKLDHTKEESKDESGNDL</sequence>
<dbReference type="WBParaSite" id="RSKR_0000889700.1">
    <property type="protein sequence ID" value="RSKR_0000889700.1"/>
    <property type="gene ID" value="RSKR_0000889700"/>
</dbReference>
<dbReference type="Proteomes" id="UP000095286">
    <property type="component" value="Unplaced"/>
</dbReference>
<name>A0AC35U888_9BILA</name>
<proteinExistence type="predicted"/>
<organism evidence="1 2">
    <name type="scientific">Rhabditophanes sp. KR3021</name>
    <dbReference type="NCBI Taxonomy" id="114890"/>
    <lineage>
        <taxon>Eukaryota</taxon>
        <taxon>Metazoa</taxon>
        <taxon>Ecdysozoa</taxon>
        <taxon>Nematoda</taxon>
        <taxon>Chromadorea</taxon>
        <taxon>Rhabditida</taxon>
        <taxon>Tylenchina</taxon>
        <taxon>Panagrolaimomorpha</taxon>
        <taxon>Strongyloidoidea</taxon>
        <taxon>Alloionematidae</taxon>
        <taxon>Rhabditophanes</taxon>
    </lineage>
</organism>
<protein>
    <submittedName>
        <fullName evidence="2">Ion_trans_2 domain-containing protein</fullName>
    </submittedName>
</protein>
<accession>A0AC35U888</accession>
<evidence type="ECO:0000313" key="1">
    <source>
        <dbReference type="Proteomes" id="UP000095286"/>
    </source>
</evidence>
<reference evidence="2" key="1">
    <citation type="submission" date="2016-11" db="UniProtKB">
        <authorList>
            <consortium name="WormBaseParasite"/>
        </authorList>
    </citation>
    <scope>IDENTIFICATION</scope>
    <source>
        <strain evidence="2">KR3021</strain>
    </source>
</reference>
<evidence type="ECO:0000313" key="2">
    <source>
        <dbReference type="WBParaSite" id="RSKR_0000889700.1"/>
    </source>
</evidence>